<keyword evidence="5 7" id="KW-0472">Membrane</keyword>
<comment type="subcellular location">
    <subcellularLocation>
        <location evidence="1">Cell membrane</location>
        <topology evidence="1">Multi-pass membrane protein</topology>
    </subcellularLocation>
</comment>
<evidence type="ECO:0000313" key="9">
    <source>
        <dbReference type="EMBL" id="HIZ15237.1"/>
    </source>
</evidence>
<comment type="caution">
    <text evidence="9">The sequence shown here is derived from an EMBL/GenBank/DDBJ whole genome shotgun (WGS) entry which is preliminary data.</text>
</comment>
<gene>
    <name evidence="9" type="ORF">H9816_04935</name>
</gene>
<dbReference type="GO" id="GO:0005886">
    <property type="term" value="C:plasma membrane"/>
    <property type="evidence" value="ECO:0007669"/>
    <property type="project" value="UniProtKB-SubCell"/>
</dbReference>
<keyword evidence="4 7" id="KW-1133">Transmembrane helix</keyword>
<dbReference type="GO" id="GO:0015744">
    <property type="term" value="P:succinate transport"/>
    <property type="evidence" value="ECO:0007669"/>
    <property type="project" value="TreeGrafter"/>
</dbReference>
<accession>A0A9D2DE77</accession>
<evidence type="ECO:0000256" key="7">
    <source>
        <dbReference type="SAM" id="Phobius"/>
    </source>
</evidence>
<feature type="domain" description="Threonine/serine exporter-like N-terminal" evidence="8">
    <location>
        <begin position="14"/>
        <end position="247"/>
    </location>
</feature>
<feature type="transmembrane region" description="Helical" evidence="7">
    <location>
        <begin position="140"/>
        <end position="158"/>
    </location>
</feature>
<evidence type="ECO:0000256" key="1">
    <source>
        <dbReference type="ARBA" id="ARBA00004651"/>
    </source>
</evidence>
<keyword evidence="2" id="KW-1003">Cell membrane</keyword>
<dbReference type="EMBL" id="DXCC01000015">
    <property type="protein sequence ID" value="HIZ15237.1"/>
    <property type="molecule type" value="Genomic_DNA"/>
</dbReference>
<evidence type="ECO:0000259" key="8">
    <source>
        <dbReference type="Pfam" id="PF06738"/>
    </source>
</evidence>
<comment type="similarity">
    <text evidence="6">Belongs to the ThrE exporter (TC 2.A.79) family.</text>
</comment>
<dbReference type="PANTHER" id="PTHR34390">
    <property type="entry name" value="UPF0442 PROTEIN YJJB-RELATED"/>
    <property type="match status" value="1"/>
</dbReference>
<dbReference type="InterPro" id="IPR050539">
    <property type="entry name" value="ThrE_Dicarb/AminoAcid_Exp"/>
</dbReference>
<name>A0A9D2DE77_9BACT</name>
<dbReference type="Pfam" id="PF06738">
    <property type="entry name" value="ThrE"/>
    <property type="match status" value="1"/>
</dbReference>
<sequence>MNNTPEQLKQIAEFIASYATCLLGAGVHTSRVLRNSTRIGDAFGVSIHMTTLSKTIVITILDKGNDNSHTEVAQIPALPISFEYNAELSALSWEIYDRHLPLEEVQKRYEEILARPRMSPKLVLLLVGFANASFCRLFGGDWGAVAIVFVATLLGFFTRQKMQQRHYNHFIVFTVSAFVASMVASVSLLFDCTPNIALGTSVLYLIPGVPLINGFIDIVEGHTLTGTSRLIQAFLLIICIAAGLSVPLLLFTKNLL</sequence>
<reference evidence="9" key="1">
    <citation type="journal article" date="2021" name="PeerJ">
        <title>Extensive microbial diversity within the chicken gut microbiome revealed by metagenomics and culture.</title>
        <authorList>
            <person name="Gilroy R."/>
            <person name="Ravi A."/>
            <person name="Getino M."/>
            <person name="Pursley I."/>
            <person name="Horton D.L."/>
            <person name="Alikhan N.F."/>
            <person name="Baker D."/>
            <person name="Gharbi K."/>
            <person name="Hall N."/>
            <person name="Watson M."/>
            <person name="Adriaenssens E.M."/>
            <person name="Foster-Nyarko E."/>
            <person name="Jarju S."/>
            <person name="Secka A."/>
            <person name="Antonio M."/>
            <person name="Oren A."/>
            <person name="Chaudhuri R.R."/>
            <person name="La Ragione R."/>
            <person name="Hildebrand F."/>
            <person name="Pallen M.J."/>
        </authorList>
    </citation>
    <scope>NUCLEOTIDE SEQUENCE</scope>
    <source>
        <strain evidence="9">ChiHjej11B10-19426</strain>
    </source>
</reference>
<evidence type="ECO:0000256" key="4">
    <source>
        <dbReference type="ARBA" id="ARBA00022989"/>
    </source>
</evidence>
<dbReference type="Proteomes" id="UP000824014">
    <property type="component" value="Unassembled WGS sequence"/>
</dbReference>
<evidence type="ECO:0000256" key="6">
    <source>
        <dbReference type="ARBA" id="ARBA00034125"/>
    </source>
</evidence>
<dbReference type="AlphaFoldDB" id="A0A9D2DE77"/>
<feature type="transmembrane region" description="Helical" evidence="7">
    <location>
        <begin position="196"/>
        <end position="218"/>
    </location>
</feature>
<protein>
    <submittedName>
        <fullName evidence="9">Threonine/serine exporter family protein</fullName>
    </submittedName>
</protein>
<evidence type="ECO:0000313" key="10">
    <source>
        <dbReference type="Proteomes" id="UP000824014"/>
    </source>
</evidence>
<feature type="transmembrane region" description="Helical" evidence="7">
    <location>
        <begin position="230"/>
        <end position="251"/>
    </location>
</feature>
<dbReference type="InterPro" id="IPR010619">
    <property type="entry name" value="ThrE-like_N"/>
</dbReference>
<dbReference type="PANTHER" id="PTHR34390:SF2">
    <property type="entry name" value="SUCCINATE TRANSPORTER SUBUNIT YJJP-RELATED"/>
    <property type="match status" value="1"/>
</dbReference>
<feature type="transmembrane region" description="Helical" evidence="7">
    <location>
        <begin position="170"/>
        <end position="190"/>
    </location>
</feature>
<evidence type="ECO:0000256" key="3">
    <source>
        <dbReference type="ARBA" id="ARBA00022692"/>
    </source>
</evidence>
<evidence type="ECO:0000256" key="2">
    <source>
        <dbReference type="ARBA" id="ARBA00022475"/>
    </source>
</evidence>
<keyword evidence="3 7" id="KW-0812">Transmembrane</keyword>
<proteinExistence type="inferred from homology"/>
<evidence type="ECO:0000256" key="5">
    <source>
        <dbReference type="ARBA" id="ARBA00023136"/>
    </source>
</evidence>
<organism evidence="9 10">
    <name type="scientific">Candidatus Tidjanibacter faecipullorum</name>
    <dbReference type="NCBI Taxonomy" id="2838766"/>
    <lineage>
        <taxon>Bacteria</taxon>
        <taxon>Pseudomonadati</taxon>
        <taxon>Bacteroidota</taxon>
        <taxon>Bacteroidia</taxon>
        <taxon>Bacteroidales</taxon>
        <taxon>Rikenellaceae</taxon>
        <taxon>Tidjanibacter</taxon>
    </lineage>
</organism>
<dbReference type="GO" id="GO:0022857">
    <property type="term" value="F:transmembrane transporter activity"/>
    <property type="evidence" value="ECO:0007669"/>
    <property type="project" value="InterPro"/>
</dbReference>
<reference evidence="9" key="2">
    <citation type="submission" date="2021-04" db="EMBL/GenBank/DDBJ databases">
        <authorList>
            <person name="Gilroy R."/>
        </authorList>
    </citation>
    <scope>NUCLEOTIDE SEQUENCE</scope>
    <source>
        <strain evidence="9">ChiHjej11B10-19426</strain>
    </source>
</reference>